<dbReference type="AlphaFoldDB" id="E0CYT0"/>
<gene>
    <name evidence="1 2" type="primary">Mrrf</name>
</gene>
<dbReference type="VEuPathDB" id="HostDB:ENSMUSG00000026887"/>
<dbReference type="Ensembl" id="ENSMUST00000132042.2">
    <property type="protein sequence ID" value="ENSMUSP00000123918.2"/>
    <property type="gene ID" value="ENSMUSG00000026887.10"/>
</dbReference>
<keyword evidence="3" id="KW-1185">Reference proteome</keyword>
<proteinExistence type="predicted"/>
<sequence>MASGIRCFRLLHPAFRSYHAALTRPVSEVSMKTVSGRQHGHRQYSAYPAVPVRHFATKKAKDLWRWSYEKFMGLKLDRSGTKS</sequence>
<dbReference type="GeneTree" id="ENSGT00390000005084"/>
<dbReference type="ExpressionAtlas" id="E0CYT0">
    <property type="expression patterns" value="baseline and differential"/>
</dbReference>
<evidence type="ECO:0000313" key="3">
    <source>
        <dbReference type="Proteomes" id="UP000000589"/>
    </source>
</evidence>
<dbReference type="HOGENOM" id="CLU_2541958_0_0_1"/>
<dbReference type="SMR" id="E0CYT0"/>
<name>E0CYT0_MOUSE</name>
<dbReference type="AGR" id="MGI:1915121"/>
<protein>
    <submittedName>
        <fullName evidence="1">Mitochondrial ribosome recycling factor</fullName>
    </submittedName>
</protein>
<dbReference type="Proteomes" id="UP000000589">
    <property type="component" value="Chromosome 2"/>
</dbReference>
<reference evidence="1" key="3">
    <citation type="submission" date="2025-08" db="UniProtKB">
        <authorList>
            <consortium name="Ensembl"/>
        </authorList>
    </citation>
    <scope>IDENTIFICATION</scope>
    <source>
        <strain evidence="1">C57BL/6J</strain>
    </source>
</reference>
<dbReference type="Bgee" id="ENSMUSG00000026887">
    <property type="expression patterns" value="Expressed in embryonic post-anal tail and 226 other cell types or tissues"/>
</dbReference>
<organism evidence="1 3">
    <name type="scientific">Mus musculus</name>
    <name type="common">Mouse</name>
    <dbReference type="NCBI Taxonomy" id="10090"/>
    <lineage>
        <taxon>Eukaryota</taxon>
        <taxon>Metazoa</taxon>
        <taxon>Chordata</taxon>
        <taxon>Craniata</taxon>
        <taxon>Vertebrata</taxon>
        <taxon>Euteleostomi</taxon>
        <taxon>Mammalia</taxon>
        <taxon>Eutheria</taxon>
        <taxon>Euarchontoglires</taxon>
        <taxon>Glires</taxon>
        <taxon>Rodentia</taxon>
        <taxon>Myomorpha</taxon>
        <taxon>Muroidea</taxon>
        <taxon>Muridae</taxon>
        <taxon>Murinae</taxon>
        <taxon>Mus</taxon>
        <taxon>Mus</taxon>
    </lineage>
</organism>
<evidence type="ECO:0000313" key="1">
    <source>
        <dbReference type="Ensembl" id="ENSMUSP00000123918.2"/>
    </source>
</evidence>
<evidence type="ECO:0000313" key="2">
    <source>
        <dbReference type="MGI" id="MGI:1915121"/>
    </source>
</evidence>
<reference evidence="1" key="4">
    <citation type="submission" date="2025-09" db="UniProtKB">
        <authorList>
            <consortium name="Ensembl"/>
        </authorList>
    </citation>
    <scope>IDENTIFICATION</scope>
    <source>
        <strain evidence="1">C57BL/6J</strain>
    </source>
</reference>
<reference evidence="1 3" key="2">
    <citation type="journal article" date="2011" name="PLoS Biol.">
        <title>Modernizing reference genome assemblies.</title>
        <authorList>
            <person name="Church D.M."/>
            <person name="Schneider V.A."/>
            <person name="Graves T."/>
            <person name="Auger K."/>
            <person name="Cunningham F."/>
            <person name="Bouk N."/>
            <person name="Chen H.C."/>
            <person name="Agarwala R."/>
            <person name="McLaren W.M."/>
            <person name="Ritchie G.R."/>
            <person name="Albracht D."/>
            <person name="Kremitzki M."/>
            <person name="Rock S."/>
            <person name="Kotkiewicz H."/>
            <person name="Kremitzki C."/>
            <person name="Wollam A."/>
            <person name="Trani L."/>
            <person name="Fulton L."/>
            <person name="Fulton R."/>
            <person name="Matthews L."/>
            <person name="Whitehead S."/>
            <person name="Chow W."/>
            <person name="Torrance J."/>
            <person name="Dunn M."/>
            <person name="Harden G."/>
            <person name="Threadgold G."/>
            <person name="Wood J."/>
            <person name="Collins J."/>
            <person name="Heath P."/>
            <person name="Griffiths G."/>
            <person name="Pelan S."/>
            <person name="Grafham D."/>
            <person name="Eichler E.E."/>
            <person name="Weinstock G."/>
            <person name="Mardis E.R."/>
            <person name="Wilson R.K."/>
            <person name="Howe K."/>
            <person name="Flicek P."/>
            <person name="Hubbard T."/>
        </authorList>
    </citation>
    <scope>NUCLEOTIDE SEQUENCE [LARGE SCALE GENOMIC DNA]</scope>
    <source>
        <strain evidence="1 3">C57BL/6J</strain>
    </source>
</reference>
<dbReference type="MGI" id="MGI:1915121">
    <property type="gene designation" value="Mrrf"/>
</dbReference>
<dbReference type="Antibodypedia" id="30275">
    <property type="antibodies" value="297 antibodies from 26 providers"/>
</dbReference>
<accession>E0CYT0</accession>
<reference evidence="1 3" key="1">
    <citation type="journal article" date="2009" name="PLoS Biol.">
        <title>Lineage-specific biology revealed by a finished genome assembly of the mouse.</title>
        <authorList>
            <consortium name="Mouse Genome Sequencing Consortium"/>
            <person name="Church D.M."/>
            <person name="Goodstadt L."/>
            <person name="Hillier L.W."/>
            <person name="Zody M.C."/>
            <person name="Goldstein S."/>
            <person name="She X."/>
            <person name="Bult C.J."/>
            <person name="Agarwala R."/>
            <person name="Cherry J.L."/>
            <person name="DiCuccio M."/>
            <person name="Hlavina W."/>
            <person name="Kapustin Y."/>
            <person name="Meric P."/>
            <person name="Maglott D."/>
            <person name="Birtle Z."/>
            <person name="Marques A.C."/>
            <person name="Graves T."/>
            <person name="Zhou S."/>
            <person name="Teague B."/>
            <person name="Potamousis K."/>
            <person name="Churas C."/>
            <person name="Place M."/>
            <person name="Herschleb J."/>
            <person name="Runnheim R."/>
            <person name="Forrest D."/>
            <person name="Amos-Landgraf J."/>
            <person name="Schwartz D.C."/>
            <person name="Cheng Z."/>
            <person name="Lindblad-Toh K."/>
            <person name="Eichler E.E."/>
            <person name="Ponting C.P."/>
        </authorList>
    </citation>
    <scope>NUCLEOTIDE SEQUENCE [LARGE SCALE GENOMIC DNA]</scope>
    <source>
        <strain evidence="1 3">C57BL/6J</strain>
    </source>
</reference>